<reference evidence="2" key="1">
    <citation type="journal article" date="2022" name="bioRxiv">
        <title>Sequencing and chromosome-scale assembly of the giantPleurodeles waltlgenome.</title>
        <authorList>
            <person name="Brown T."/>
            <person name="Elewa A."/>
            <person name="Iarovenko S."/>
            <person name="Subramanian E."/>
            <person name="Araus A.J."/>
            <person name="Petzold A."/>
            <person name="Susuki M."/>
            <person name="Suzuki K.-i.T."/>
            <person name="Hayashi T."/>
            <person name="Toyoda A."/>
            <person name="Oliveira C."/>
            <person name="Osipova E."/>
            <person name="Leigh N.D."/>
            <person name="Simon A."/>
            <person name="Yun M.H."/>
        </authorList>
    </citation>
    <scope>NUCLEOTIDE SEQUENCE</scope>
    <source>
        <strain evidence="2">20211129_DDA</strain>
        <tissue evidence="2">Liver</tissue>
    </source>
</reference>
<evidence type="ECO:0000313" key="3">
    <source>
        <dbReference type="Proteomes" id="UP001066276"/>
    </source>
</evidence>
<sequence length="80" mass="8345">MRAPVDGALSVGPEWIASSALAPASKSVALLFISSLSRHGGAVCEPRSPAGACVRHRKSRRAKSPDARIHPSLESRCLVG</sequence>
<protein>
    <submittedName>
        <fullName evidence="2">Uncharacterized protein</fullName>
    </submittedName>
</protein>
<gene>
    <name evidence="2" type="ORF">NDU88_000441</name>
</gene>
<evidence type="ECO:0000256" key="1">
    <source>
        <dbReference type="SAM" id="MobiDB-lite"/>
    </source>
</evidence>
<dbReference type="Proteomes" id="UP001066276">
    <property type="component" value="Chromosome 6"/>
</dbReference>
<dbReference type="AlphaFoldDB" id="A0AAV7Q073"/>
<dbReference type="EMBL" id="JANPWB010000010">
    <property type="protein sequence ID" value="KAJ1133971.1"/>
    <property type="molecule type" value="Genomic_DNA"/>
</dbReference>
<accession>A0AAV7Q073</accession>
<evidence type="ECO:0000313" key="2">
    <source>
        <dbReference type="EMBL" id="KAJ1133971.1"/>
    </source>
</evidence>
<keyword evidence="3" id="KW-1185">Reference proteome</keyword>
<proteinExistence type="predicted"/>
<name>A0AAV7Q073_PLEWA</name>
<feature type="region of interest" description="Disordered" evidence="1">
    <location>
        <begin position="40"/>
        <end position="68"/>
    </location>
</feature>
<comment type="caution">
    <text evidence="2">The sequence shown here is derived from an EMBL/GenBank/DDBJ whole genome shotgun (WGS) entry which is preliminary data.</text>
</comment>
<organism evidence="2 3">
    <name type="scientific">Pleurodeles waltl</name>
    <name type="common">Iberian ribbed newt</name>
    <dbReference type="NCBI Taxonomy" id="8319"/>
    <lineage>
        <taxon>Eukaryota</taxon>
        <taxon>Metazoa</taxon>
        <taxon>Chordata</taxon>
        <taxon>Craniata</taxon>
        <taxon>Vertebrata</taxon>
        <taxon>Euteleostomi</taxon>
        <taxon>Amphibia</taxon>
        <taxon>Batrachia</taxon>
        <taxon>Caudata</taxon>
        <taxon>Salamandroidea</taxon>
        <taxon>Salamandridae</taxon>
        <taxon>Pleurodelinae</taxon>
        <taxon>Pleurodeles</taxon>
    </lineage>
</organism>